<dbReference type="PANTHER" id="PTHR34582">
    <property type="entry name" value="UPF0702 TRANSMEMBRANE PROTEIN YCAP"/>
    <property type="match status" value="1"/>
</dbReference>
<dbReference type="Pfam" id="PF20730">
    <property type="entry name" value="YetF_N"/>
    <property type="match status" value="1"/>
</dbReference>
<evidence type="ECO:0000259" key="9">
    <source>
        <dbReference type="Pfam" id="PF20730"/>
    </source>
</evidence>
<evidence type="ECO:0000256" key="2">
    <source>
        <dbReference type="ARBA" id="ARBA00006448"/>
    </source>
</evidence>
<keyword evidence="5 7" id="KW-1133">Transmembrane helix</keyword>
<dbReference type="Gene3D" id="3.30.240.20">
    <property type="entry name" value="bsu07140 like domains"/>
    <property type="match status" value="2"/>
</dbReference>
<organism evidence="10 11">
    <name type="scientific">Bacillus cereus</name>
    <dbReference type="NCBI Taxonomy" id="1396"/>
    <lineage>
        <taxon>Bacteria</taxon>
        <taxon>Bacillati</taxon>
        <taxon>Bacillota</taxon>
        <taxon>Bacilli</taxon>
        <taxon>Bacillales</taxon>
        <taxon>Bacillaceae</taxon>
        <taxon>Bacillus</taxon>
        <taxon>Bacillus cereus group</taxon>
    </lineage>
</organism>
<evidence type="ECO:0008006" key="12">
    <source>
        <dbReference type="Google" id="ProtNLM"/>
    </source>
</evidence>
<evidence type="ECO:0000313" key="11">
    <source>
        <dbReference type="Proteomes" id="UP000242656"/>
    </source>
</evidence>
<dbReference type="EMBL" id="NUWN01000003">
    <property type="protein sequence ID" value="PFK47776.1"/>
    <property type="molecule type" value="Genomic_DNA"/>
</dbReference>
<evidence type="ECO:0000256" key="6">
    <source>
        <dbReference type="ARBA" id="ARBA00023136"/>
    </source>
</evidence>
<evidence type="ECO:0000256" key="7">
    <source>
        <dbReference type="SAM" id="Phobius"/>
    </source>
</evidence>
<dbReference type="InterPro" id="IPR007353">
    <property type="entry name" value="DUF421"/>
</dbReference>
<dbReference type="Pfam" id="PF04239">
    <property type="entry name" value="DUF421"/>
    <property type="match status" value="1"/>
</dbReference>
<evidence type="ECO:0000256" key="1">
    <source>
        <dbReference type="ARBA" id="ARBA00004651"/>
    </source>
</evidence>
<proteinExistence type="inferred from homology"/>
<keyword evidence="6 7" id="KW-0472">Membrane</keyword>
<comment type="similarity">
    <text evidence="2">Belongs to the UPF0702 family.</text>
</comment>
<evidence type="ECO:0000256" key="5">
    <source>
        <dbReference type="ARBA" id="ARBA00022989"/>
    </source>
</evidence>
<feature type="domain" description="YetF-like N-terminal transmembrane" evidence="9">
    <location>
        <begin position="3"/>
        <end position="77"/>
    </location>
</feature>
<dbReference type="InterPro" id="IPR023090">
    <property type="entry name" value="UPF0702_alpha/beta_dom_sf"/>
</dbReference>
<feature type="transmembrane region" description="Helical" evidence="7">
    <location>
        <begin position="6"/>
        <end position="25"/>
    </location>
</feature>
<name>A0A2B0N3T0_BACCE</name>
<evidence type="ECO:0000256" key="3">
    <source>
        <dbReference type="ARBA" id="ARBA00022475"/>
    </source>
</evidence>
<keyword evidence="4 7" id="KW-0812">Transmembrane</keyword>
<feature type="domain" description="YetF C-terminal" evidence="8">
    <location>
        <begin position="80"/>
        <end position="213"/>
    </location>
</feature>
<gene>
    <name evidence="10" type="ORF">COI93_00440</name>
</gene>
<keyword evidence="3" id="KW-1003">Cell membrane</keyword>
<comment type="subcellular location">
    <subcellularLocation>
        <location evidence="1">Cell membrane</location>
        <topology evidence="1">Multi-pass membrane protein</topology>
    </subcellularLocation>
</comment>
<feature type="transmembrane region" description="Helical" evidence="7">
    <location>
        <begin position="58"/>
        <end position="78"/>
    </location>
</feature>
<dbReference type="GO" id="GO:0005886">
    <property type="term" value="C:plasma membrane"/>
    <property type="evidence" value="ECO:0007669"/>
    <property type="project" value="UniProtKB-SubCell"/>
</dbReference>
<accession>A0A2B0N3T0</accession>
<dbReference type="AlphaFoldDB" id="A0A2B0N3T0"/>
<evidence type="ECO:0000259" key="8">
    <source>
        <dbReference type="Pfam" id="PF04239"/>
    </source>
</evidence>
<dbReference type="InterPro" id="IPR048454">
    <property type="entry name" value="YetF_N"/>
</dbReference>
<dbReference type="PANTHER" id="PTHR34582:SF5">
    <property type="entry name" value="UPF0702 TRANSMEMBRANE PROTEIN YETF"/>
    <property type="match status" value="1"/>
</dbReference>
<sequence>MDYVEIFIELLFGYAALFLVVKILGKTQMNQITPFDFISALVLGNFLGDAIYNKDAHIGRIIFAVVVWGAFILITESITQKWRTARLFLEGKPSILIANGKLDWNEMKRNRLDVDQLQQLLRAKDIFSLQDVEFAVLENDGSISVMKKYDVDIPTRKDLKIKGKENVLPILLISDGEFITYNLKKFGLHEVWLQKELKKQKTDLKEVCYAEWSKGGSLFIQKYE</sequence>
<dbReference type="Proteomes" id="UP000242656">
    <property type="component" value="Unassembled WGS sequence"/>
</dbReference>
<reference evidence="10 11" key="1">
    <citation type="submission" date="2017-09" db="EMBL/GenBank/DDBJ databases">
        <title>Large-scale bioinformatics analysis of Bacillus genomes uncovers conserved roles of natural products in bacterial physiology.</title>
        <authorList>
            <consortium name="Agbiome Team Llc"/>
            <person name="Bleich R.M."/>
            <person name="Grubbs K.J."/>
            <person name="Santa Maria K.C."/>
            <person name="Allen S.E."/>
            <person name="Farag S."/>
            <person name="Shank E.A."/>
            <person name="Bowers A."/>
        </authorList>
    </citation>
    <scope>NUCLEOTIDE SEQUENCE [LARGE SCALE GENOMIC DNA]</scope>
    <source>
        <strain evidence="10 11">AFS083043</strain>
    </source>
</reference>
<dbReference type="RefSeq" id="WP_098489187.1">
    <property type="nucleotide sequence ID" value="NZ_NUWN01000003.1"/>
</dbReference>
<protein>
    <recommendedName>
        <fullName evidence="12">DUF421 domain-containing protein</fullName>
    </recommendedName>
</protein>
<evidence type="ECO:0000313" key="10">
    <source>
        <dbReference type="EMBL" id="PFK47776.1"/>
    </source>
</evidence>
<evidence type="ECO:0000256" key="4">
    <source>
        <dbReference type="ARBA" id="ARBA00022692"/>
    </source>
</evidence>
<feature type="transmembrane region" description="Helical" evidence="7">
    <location>
        <begin position="32"/>
        <end position="52"/>
    </location>
</feature>
<comment type="caution">
    <text evidence="10">The sequence shown here is derived from an EMBL/GenBank/DDBJ whole genome shotgun (WGS) entry which is preliminary data.</text>
</comment>